<proteinExistence type="predicted"/>
<dbReference type="SUPFAM" id="SSF103196">
    <property type="entry name" value="Roadblock/LC7 domain"/>
    <property type="match status" value="1"/>
</dbReference>
<accession>A0A0F6YP81</accession>
<dbReference type="EMBL" id="CP011125">
    <property type="protein sequence ID" value="AKF11207.1"/>
    <property type="molecule type" value="Genomic_DNA"/>
</dbReference>
<dbReference type="AlphaFoldDB" id="A0A0F6YP81"/>
<dbReference type="Gene3D" id="3.30.450.30">
    <property type="entry name" value="Dynein light chain 2a, cytoplasmic"/>
    <property type="match status" value="1"/>
</dbReference>
<dbReference type="STRING" id="927083.DB32_008356"/>
<evidence type="ECO:0000313" key="1">
    <source>
        <dbReference type="EMBL" id="AKF11207.1"/>
    </source>
</evidence>
<evidence type="ECO:0008006" key="3">
    <source>
        <dbReference type="Google" id="ProtNLM"/>
    </source>
</evidence>
<dbReference type="KEGG" id="samy:DB32_008356"/>
<dbReference type="Proteomes" id="UP000034883">
    <property type="component" value="Chromosome"/>
</dbReference>
<gene>
    <name evidence="1" type="ORF">DB32_008356</name>
</gene>
<keyword evidence="2" id="KW-1185">Reference proteome</keyword>
<protein>
    <recommendedName>
        <fullName evidence="3">Roadblock/LAMTOR2 domain-containing protein</fullName>
    </recommendedName>
</protein>
<name>A0A0F6YP81_9BACT</name>
<evidence type="ECO:0000313" key="2">
    <source>
        <dbReference type="Proteomes" id="UP000034883"/>
    </source>
</evidence>
<reference evidence="1 2" key="1">
    <citation type="submission" date="2015-03" db="EMBL/GenBank/DDBJ databases">
        <title>Genome assembly of Sandaracinus amylolyticus DSM 53668.</title>
        <authorList>
            <person name="Sharma G."/>
            <person name="Subramanian S."/>
        </authorList>
    </citation>
    <scope>NUCLEOTIDE SEQUENCE [LARGE SCALE GENOMIC DNA]</scope>
    <source>
        <strain evidence="1 2">DSM 53668</strain>
    </source>
</reference>
<dbReference type="RefSeq" id="WP_053238096.1">
    <property type="nucleotide sequence ID" value="NZ_CP011125.1"/>
</dbReference>
<sequence length="121" mass="13178">MADIKTSLAQILQIDGATGAALVDFQSGMTLGTAGAPGFDLELAAAGNTEVVRAKKKIRDKLGVQMQIEDILISLSGQYHLIRMVGTSLFFYVVLDRSRSNLGLARRELESIEKALQIDRR</sequence>
<organism evidence="1 2">
    <name type="scientific">Sandaracinus amylolyticus</name>
    <dbReference type="NCBI Taxonomy" id="927083"/>
    <lineage>
        <taxon>Bacteria</taxon>
        <taxon>Pseudomonadati</taxon>
        <taxon>Myxococcota</taxon>
        <taxon>Polyangia</taxon>
        <taxon>Polyangiales</taxon>
        <taxon>Sandaracinaceae</taxon>
        <taxon>Sandaracinus</taxon>
    </lineage>
</organism>
<dbReference type="OrthoDB" id="3781969at2"/>